<accession>A0A084VLX4</accession>
<sequence length="132" mass="14738">MVMIGVGDVVAAAMFHRPSALWRWIDRVDTVGKHSRRANRLYRFRSCVPNPEEMTGSRGTSSTEHRFDCSTILFGSRDGELSKSSKLGTTGVIAADVLQDCFSPGGYGRSCAEPVWMEEPRGDKQWRRVSEP</sequence>
<dbReference type="VEuPathDB" id="VectorBase:ASIC006416"/>
<evidence type="ECO:0000313" key="3">
    <source>
        <dbReference type="Proteomes" id="UP000030765"/>
    </source>
</evidence>
<dbReference type="EnsemblMetazoa" id="ASIC006416-RA">
    <property type="protein sequence ID" value="ASIC006416-PA"/>
    <property type="gene ID" value="ASIC006416"/>
</dbReference>
<protein>
    <submittedName>
        <fullName evidence="1 2">Uncharacterized protein</fullName>
    </submittedName>
</protein>
<dbReference type="EMBL" id="KE524975">
    <property type="protein sequence ID" value="KFB38968.1"/>
    <property type="molecule type" value="Genomic_DNA"/>
</dbReference>
<dbReference type="EMBL" id="ATLV01014570">
    <property type="status" value="NOT_ANNOTATED_CDS"/>
    <property type="molecule type" value="Genomic_DNA"/>
</dbReference>
<reference evidence="2" key="2">
    <citation type="submission" date="2020-05" db="UniProtKB">
        <authorList>
            <consortium name="EnsemblMetazoa"/>
        </authorList>
    </citation>
    <scope>IDENTIFICATION</scope>
</reference>
<dbReference type="Proteomes" id="UP000030765">
    <property type="component" value="Unassembled WGS sequence"/>
</dbReference>
<organism evidence="1">
    <name type="scientific">Anopheles sinensis</name>
    <name type="common">Mosquito</name>
    <dbReference type="NCBI Taxonomy" id="74873"/>
    <lineage>
        <taxon>Eukaryota</taxon>
        <taxon>Metazoa</taxon>
        <taxon>Ecdysozoa</taxon>
        <taxon>Arthropoda</taxon>
        <taxon>Hexapoda</taxon>
        <taxon>Insecta</taxon>
        <taxon>Pterygota</taxon>
        <taxon>Neoptera</taxon>
        <taxon>Endopterygota</taxon>
        <taxon>Diptera</taxon>
        <taxon>Nematocera</taxon>
        <taxon>Culicoidea</taxon>
        <taxon>Culicidae</taxon>
        <taxon>Anophelinae</taxon>
        <taxon>Anopheles</taxon>
    </lineage>
</organism>
<gene>
    <name evidence="1" type="ORF">ZHAS_00006416</name>
</gene>
<evidence type="ECO:0000313" key="1">
    <source>
        <dbReference type="EMBL" id="KFB38968.1"/>
    </source>
</evidence>
<evidence type="ECO:0000313" key="2">
    <source>
        <dbReference type="EnsemblMetazoa" id="ASIC006416-PA"/>
    </source>
</evidence>
<name>A0A084VLX4_ANOSI</name>
<proteinExistence type="predicted"/>
<dbReference type="AlphaFoldDB" id="A0A084VLX4"/>
<keyword evidence="3" id="KW-1185">Reference proteome</keyword>
<reference evidence="1 3" key="1">
    <citation type="journal article" date="2014" name="BMC Genomics">
        <title>Genome sequence of Anopheles sinensis provides insight into genetics basis of mosquito competence for malaria parasites.</title>
        <authorList>
            <person name="Zhou D."/>
            <person name="Zhang D."/>
            <person name="Ding G."/>
            <person name="Shi L."/>
            <person name="Hou Q."/>
            <person name="Ye Y."/>
            <person name="Xu Y."/>
            <person name="Zhou H."/>
            <person name="Xiong C."/>
            <person name="Li S."/>
            <person name="Yu J."/>
            <person name="Hong S."/>
            <person name="Yu X."/>
            <person name="Zou P."/>
            <person name="Chen C."/>
            <person name="Chang X."/>
            <person name="Wang W."/>
            <person name="Lv Y."/>
            <person name="Sun Y."/>
            <person name="Ma L."/>
            <person name="Shen B."/>
            <person name="Zhu C."/>
        </authorList>
    </citation>
    <scope>NUCLEOTIDE SEQUENCE [LARGE SCALE GENOMIC DNA]</scope>
</reference>